<dbReference type="GO" id="GO:0005829">
    <property type="term" value="C:cytosol"/>
    <property type="evidence" value="ECO:0007669"/>
    <property type="project" value="TreeGrafter"/>
</dbReference>
<protein>
    <recommendedName>
        <fullName evidence="2">Peptidase M16 C-terminal domain-containing protein</fullName>
    </recommendedName>
</protein>
<feature type="domain" description="Peptidase M16 C-terminal" evidence="2">
    <location>
        <begin position="19"/>
        <end position="98"/>
    </location>
</feature>
<keyword evidence="4" id="KW-1185">Reference proteome</keyword>
<dbReference type="Pfam" id="PF05193">
    <property type="entry name" value="Peptidase_M16_C"/>
    <property type="match status" value="1"/>
</dbReference>
<evidence type="ECO:0000259" key="2">
    <source>
        <dbReference type="Pfam" id="PF05193"/>
    </source>
</evidence>
<reference evidence="3 4" key="1">
    <citation type="submission" date="2019-06" db="EMBL/GenBank/DDBJ databases">
        <title>WGS assembly of Gossypium darwinii.</title>
        <authorList>
            <person name="Chen Z.J."/>
            <person name="Sreedasyam A."/>
            <person name="Ando A."/>
            <person name="Song Q."/>
            <person name="De L."/>
            <person name="Hulse-Kemp A."/>
            <person name="Ding M."/>
            <person name="Ye W."/>
            <person name="Kirkbride R."/>
            <person name="Jenkins J."/>
            <person name="Plott C."/>
            <person name="Lovell J."/>
            <person name="Lin Y.-M."/>
            <person name="Vaughn R."/>
            <person name="Liu B."/>
            <person name="Li W."/>
            <person name="Simpson S."/>
            <person name="Scheffler B."/>
            <person name="Saski C."/>
            <person name="Grover C."/>
            <person name="Hu G."/>
            <person name="Conover J."/>
            <person name="Carlson J."/>
            <person name="Shu S."/>
            <person name="Boston L."/>
            <person name="Williams M."/>
            <person name="Peterson D."/>
            <person name="Mcgee K."/>
            <person name="Jones D."/>
            <person name="Wendel J."/>
            <person name="Stelly D."/>
            <person name="Grimwood J."/>
            <person name="Schmutz J."/>
        </authorList>
    </citation>
    <scope>NUCLEOTIDE SEQUENCE [LARGE SCALE GENOMIC DNA]</scope>
    <source>
        <strain evidence="3">1808015.09</strain>
    </source>
</reference>
<dbReference type="InterPro" id="IPR011249">
    <property type="entry name" value="Metalloenz_LuxS/M16"/>
</dbReference>
<dbReference type="SUPFAM" id="SSF63411">
    <property type="entry name" value="LuxS/MPP-like metallohydrolase"/>
    <property type="match status" value="1"/>
</dbReference>
<name>A0A5D2B9I0_GOSDA</name>
<evidence type="ECO:0000313" key="4">
    <source>
        <dbReference type="Proteomes" id="UP000323506"/>
    </source>
</evidence>
<proteinExistence type="predicted"/>
<dbReference type="Gene3D" id="3.30.830.10">
    <property type="entry name" value="Metalloenzyme, LuxS/M16 peptidase-like"/>
    <property type="match status" value="1"/>
</dbReference>
<organism evidence="3 4">
    <name type="scientific">Gossypium darwinii</name>
    <name type="common">Darwin's cotton</name>
    <name type="synonym">Gossypium barbadense var. darwinii</name>
    <dbReference type="NCBI Taxonomy" id="34276"/>
    <lineage>
        <taxon>Eukaryota</taxon>
        <taxon>Viridiplantae</taxon>
        <taxon>Streptophyta</taxon>
        <taxon>Embryophyta</taxon>
        <taxon>Tracheophyta</taxon>
        <taxon>Spermatophyta</taxon>
        <taxon>Magnoliopsida</taxon>
        <taxon>eudicotyledons</taxon>
        <taxon>Gunneridae</taxon>
        <taxon>Pentapetalae</taxon>
        <taxon>rosids</taxon>
        <taxon>malvids</taxon>
        <taxon>Malvales</taxon>
        <taxon>Malvaceae</taxon>
        <taxon>Malvoideae</taxon>
        <taxon>Gossypium</taxon>
    </lineage>
</organism>
<sequence length="179" mass="20944">MEGNKKSLVDAIEKGIDLRKQILELYNDYYHGGLMKLVVIGGESLDVLQHWVVELFSDVRQGSQGKPEFKVEGPVWRAGKLYRLEAVKDVHILCYVIQTWISPWRIISQYLCLLLSIKKSNLRLGIELQLITISYEFNEVNLRNFNFYFDLKLEFKNKIQNYNFALSLSHVMSTFHFPP</sequence>
<dbReference type="PANTHER" id="PTHR43690">
    <property type="entry name" value="NARDILYSIN"/>
    <property type="match status" value="1"/>
</dbReference>
<dbReference type="InterPro" id="IPR007863">
    <property type="entry name" value="Peptidase_M16_C"/>
</dbReference>
<keyword evidence="1" id="KW-0479">Metal-binding</keyword>
<dbReference type="AlphaFoldDB" id="A0A5D2B9I0"/>
<dbReference type="GO" id="GO:0046872">
    <property type="term" value="F:metal ion binding"/>
    <property type="evidence" value="ECO:0007669"/>
    <property type="project" value="UniProtKB-KW"/>
</dbReference>
<dbReference type="PANTHER" id="PTHR43690:SF18">
    <property type="entry name" value="INSULIN-DEGRADING ENZYME-RELATED"/>
    <property type="match status" value="1"/>
</dbReference>
<accession>A0A5D2B9I0</accession>
<gene>
    <name evidence="3" type="ORF">ES288_D09G017500v1</name>
</gene>
<dbReference type="EMBL" id="CM017709">
    <property type="protein sequence ID" value="TYG52322.1"/>
    <property type="molecule type" value="Genomic_DNA"/>
</dbReference>
<dbReference type="Proteomes" id="UP000323506">
    <property type="component" value="Chromosome D09"/>
</dbReference>
<evidence type="ECO:0000313" key="3">
    <source>
        <dbReference type="EMBL" id="TYG52322.1"/>
    </source>
</evidence>
<dbReference type="InterPro" id="IPR050626">
    <property type="entry name" value="Peptidase_M16"/>
</dbReference>
<evidence type="ECO:0000256" key="1">
    <source>
        <dbReference type="ARBA" id="ARBA00022723"/>
    </source>
</evidence>